<dbReference type="InterPro" id="IPR009057">
    <property type="entry name" value="Homeodomain-like_sf"/>
</dbReference>
<dbReference type="Proteomes" id="UP000295221">
    <property type="component" value="Unassembled WGS sequence"/>
</dbReference>
<comment type="caution">
    <text evidence="1">The sequence shown here is derived from an EMBL/GenBank/DDBJ whole genome shotgun (WGS) entry which is preliminary data.</text>
</comment>
<dbReference type="InterPro" id="IPR002514">
    <property type="entry name" value="Transposase_8"/>
</dbReference>
<dbReference type="GO" id="GO:0003677">
    <property type="term" value="F:DNA binding"/>
    <property type="evidence" value="ECO:0007669"/>
    <property type="project" value="InterPro"/>
</dbReference>
<accession>A0A4R2G000</accession>
<protein>
    <submittedName>
        <fullName evidence="1">Transposase-like protein</fullName>
    </submittedName>
</protein>
<dbReference type="OrthoDB" id="1452931at2"/>
<dbReference type="InterPro" id="IPR036388">
    <property type="entry name" value="WH-like_DNA-bd_sf"/>
</dbReference>
<dbReference type="Gene3D" id="1.10.10.10">
    <property type="entry name" value="Winged helix-like DNA-binding domain superfamily/Winged helix DNA-binding domain"/>
    <property type="match status" value="1"/>
</dbReference>
<keyword evidence="2" id="KW-1185">Reference proteome</keyword>
<gene>
    <name evidence="1" type="ORF">EV194_1442</name>
</gene>
<dbReference type="GO" id="GO:0004803">
    <property type="term" value="F:transposase activity"/>
    <property type="evidence" value="ECO:0007669"/>
    <property type="project" value="InterPro"/>
</dbReference>
<evidence type="ECO:0000313" key="1">
    <source>
        <dbReference type="EMBL" id="TCO00612.1"/>
    </source>
</evidence>
<dbReference type="AlphaFoldDB" id="A0A4R2G000"/>
<proteinExistence type="predicted"/>
<dbReference type="EMBL" id="SLWK01000044">
    <property type="protein sequence ID" value="TCO00612.1"/>
    <property type="molecule type" value="Genomic_DNA"/>
</dbReference>
<dbReference type="Pfam" id="PF01527">
    <property type="entry name" value="HTH_Tnp_1"/>
    <property type="match status" value="1"/>
</dbReference>
<organism evidence="1 2">
    <name type="scientific">Natronoflexus pectinivorans</name>
    <dbReference type="NCBI Taxonomy" id="682526"/>
    <lineage>
        <taxon>Bacteria</taxon>
        <taxon>Pseudomonadati</taxon>
        <taxon>Bacteroidota</taxon>
        <taxon>Bacteroidia</taxon>
        <taxon>Marinilabiliales</taxon>
        <taxon>Marinilabiliaceae</taxon>
        <taxon>Natronoflexus</taxon>
    </lineage>
</organism>
<dbReference type="RefSeq" id="WP_132435712.1">
    <property type="nucleotide sequence ID" value="NZ_SLWK01000044.1"/>
</dbReference>
<dbReference type="SUPFAM" id="SSF46689">
    <property type="entry name" value="Homeodomain-like"/>
    <property type="match status" value="1"/>
</dbReference>
<reference evidence="1 2" key="1">
    <citation type="submission" date="2019-03" db="EMBL/GenBank/DDBJ databases">
        <title>Genomic Encyclopedia of Type Strains, Phase IV (KMG-IV): sequencing the most valuable type-strain genomes for metagenomic binning, comparative biology and taxonomic classification.</title>
        <authorList>
            <person name="Goeker M."/>
        </authorList>
    </citation>
    <scope>NUCLEOTIDE SEQUENCE [LARGE SCALE GENOMIC DNA]</scope>
    <source>
        <strain evidence="1 2">DSM 24179</strain>
    </source>
</reference>
<name>A0A4R2G000_9BACT</name>
<evidence type="ECO:0000313" key="2">
    <source>
        <dbReference type="Proteomes" id="UP000295221"/>
    </source>
</evidence>
<dbReference type="GO" id="GO:0006313">
    <property type="term" value="P:DNA transposition"/>
    <property type="evidence" value="ECO:0007669"/>
    <property type="project" value="InterPro"/>
</dbReference>
<sequence length="127" mass="14837">MGTNSNERIRTFSVAFKQEKVKEIETKQITVRQVARFYNVSSTAVYKWIRLYSNLHNKKERVVVEKESESYKTEQLLKKVAELEGILGRKQVEIEYLNKVIDISSDMTKIDLKKKFESRLSNGSSKT</sequence>